<dbReference type="Proteomes" id="UP000524246">
    <property type="component" value="Unassembled WGS sequence"/>
</dbReference>
<feature type="compositionally biased region" description="Basic and acidic residues" evidence="1">
    <location>
        <begin position="28"/>
        <end position="38"/>
    </location>
</feature>
<reference evidence="2 3" key="1">
    <citation type="journal article" date="2020" name="Biotechnol. Biofuels">
        <title>New insights from the biogas microbiome by comprehensive genome-resolved metagenomics of nearly 1600 species originating from multiple anaerobic digesters.</title>
        <authorList>
            <person name="Campanaro S."/>
            <person name="Treu L."/>
            <person name="Rodriguez-R L.M."/>
            <person name="Kovalovszki A."/>
            <person name="Ziels R.M."/>
            <person name="Maus I."/>
            <person name="Zhu X."/>
            <person name="Kougias P.G."/>
            <person name="Basile A."/>
            <person name="Luo G."/>
            <person name="Schluter A."/>
            <person name="Konstantinidis K.T."/>
            <person name="Angelidaki I."/>
        </authorList>
    </citation>
    <scope>NUCLEOTIDE SEQUENCE [LARGE SCALE GENOMIC DNA]</scope>
    <source>
        <strain evidence="2">AS27yjCOA_65</strain>
    </source>
</reference>
<protein>
    <submittedName>
        <fullName evidence="2">Uncharacterized protein</fullName>
    </submittedName>
</protein>
<feature type="compositionally biased region" description="Polar residues" evidence="1">
    <location>
        <begin position="39"/>
        <end position="48"/>
    </location>
</feature>
<dbReference type="AlphaFoldDB" id="A0A7X9FQ03"/>
<accession>A0A7X9FQ03</accession>
<dbReference type="EMBL" id="JAAZON010000127">
    <property type="protein sequence ID" value="NMC62166.1"/>
    <property type="molecule type" value="Genomic_DNA"/>
</dbReference>
<proteinExistence type="predicted"/>
<organism evidence="2 3">
    <name type="scientific">SAR324 cluster bacterium</name>
    <dbReference type="NCBI Taxonomy" id="2024889"/>
    <lineage>
        <taxon>Bacteria</taxon>
        <taxon>Deltaproteobacteria</taxon>
        <taxon>SAR324 cluster</taxon>
    </lineage>
</organism>
<feature type="region of interest" description="Disordered" evidence="1">
    <location>
        <begin position="22"/>
        <end position="48"/>
    </location>
</feature>
<name>A0A7X9FQ03_9DELT</name>
<sequence>MIHPVTASIPIFAEIIPNLSEGKATSKRKQDSRYEHSETLTTISKTSKPTNSFTGALVNVEA</sequence>
<gene>
    <name evidence="2" type="ORF">GYA55_03265</name>
</gene>
<evidence type="ECO:0000313" key="3">
    <source>
        <dbReference type="Proteomes" id="UP000524246"/>
    </source>
</evidence>
<evidence type="ECO:0000313" key="2">
    <source>
        <dbReference type="EMBL" id="NMC62166.1"/>
    </source>
</evidence>
<comment type="caution">
    <text evidence="2">The sequence shown here is derived from an EMBL/GenBank/DDBJ whole genome shotgun (WGS) entry which is preliminary data.</text>
</comment>
<evidence type="ECO:0000256" key="1">
    <source>
        <dbReference type="SAM" id="MobiDB-lite"/>
    </source>
</evidence>